<sequence length="158" mass="16787">MAPMKNPSIAHHHSACSCRLSSVMEAGQAEAEMQEPGPDAPRCPGAPEEGTDPRAPACPAAQTLGCPGGQQSRTGASGGSNTSKADRGPTAGRPTGLRLRDAPAQEKLPGVSLCDPSLSVKDRRWCYSLCSLRQQRRAIVWILYTQMIQRHHGTCTPT</sequence>
<gene>
    <name evidence="2" type="ORF">F7725_024055</name>
</gene>
<reference evidence="2 3" key="1">
    <citation type="submission" date="2020-03" db="EMBL/GenBank/DDBJ databases">
        <title>Dissostichus mawsoni Genome sequencing and assembly.</title>
        <authorList>
            <person name="Park H."/>
        </authorList>
    </citation>
    <scope>NUCLEOTIDE SEQUENCE [LARGE SCALE GENOMIC DNA]</scope>
    <source>
        <strain evidence="2">DM0001</strain>
        <tissue evidence="2">Muscle</tissue>
    </source>
</reference>
<keyword evidence="3" id="KW-1185">Reference proteome</keyword>
<evidence type="ECO:0000256" key="1">
    <source>
        <dbReference type="SAM" id="MobiDB-lite"/>
    </source>
</evidence>
<dbReference type="Proteomes" id="UP000518266">
    <property type="component" value="Unassembled WGS sequence"/>
</dbReference>
<proteinExistence type="predicted"/>
<feature type="region of interest" description="Disordered" evidence="1">
    <location>
        <begin position="26"/>
        <end position="104"/>
    </location>
</feature>
<feature type="compositionally biased region" description="Polar residues" evidence="1">
    <location>
        <begin position="69"/>
        <end position="83"/>
    </location>
</feature>
<dbReference type="PROSITE" id="PS51257">
    <property type="entry name" value="PROKAR_LIPOPROTEIN"/>
    <property type="match status" value="1"/>
</dbReference>
<comment type="caution">
    <text evidence="2">The sequence shown here is derived from an EMBL/GenBank/DDBJ whole genome shotgun (WGS) entry which is preliminary data.</text>
</comment>
<name>A0A7J5XY95_DISMA</name>
<evidence type="ECO:0000313" key="3">
    <source>
        <dbReference type="Proteomes" id="UP000518266"/>
    </source>
</evidence>
<evidence type="ECO:0000313" key="2">
    <source>
        <dbReference type="EMBL" id="KAF3842104.1"/>
    </source>
</evidence>
<dbReference type="AlphaFoldDB" id="A0A7J5XY95"/>
<protein>
    <submittedName>
        <fullName evidence="2">Uncharacterized protein</fullName>
    </submittedName>
</protein>
<feature type="compositionally biased region" description="Low complexity" evidence="1">
    <location>
        <begin position="26"/>
        <end position="35"/>
    </location>
</feature>
<organism evidence="2 3">
    <name type="scientific">Dissostichus mawsoni</name>
    <name type="common">Antarctic cod</name>
    <dbReference type="NCBI Taxonomy" id="36200"/>
    <lineage>
        <taxon>Eukaryota</taxon>
        <taxon>Metazoa</taxon>
        <taxon>Chordata</taxon>
        <taxon>Craniata</taxon>
        <taxon>Vertebrata</taxon>
        <taxon>Euteleostomi</taxon>
        <taxon>Actinopterygii</taxon>
        <taxon>Neopterygii</taxon>
        <taxon>Teleostei</taxon>
        <taxon>Neoteleostei</taxon>
        <taxon>Acanthomorphata</taxon>
        <taxon>Eupercaria</taxon>
        <taxon>Perciformes</taxon>
        <taxon>Notothenioidei</taxon>
        <taxon>Nototheniidae</taxon>
        <taxon>Dissostichus</taxon>
    </lineage>
</organism>
<accession>A0A7J5XY95</accession>
<dbReference type="EMBL" id="JAAKFY010000019">
    <property type="protein sequence ID" value="KAF3842104.1"/>
    <property type="molecule type" value="Genomic_DNA"/>
</dbReference>